<sequence length="237" mass="27128">MKKYIFIWFVIFTATVHGQEINSVRYENIVKHLKLDKTNIKEEFSTEKKMPNEQDSYIAVIPVVQEKDGDGFFVFRNYIVITDENGGIKNQYFDPHEITSDAVMLQEITIDTGLYHISNGIRAFGVKISVRNGSQPNPYSSEVISLYYPAGAGIKKVLNNLELNTHGGEWDTRCNGEFNDENSVIMMDKTKTNNFTDLKIKTISVNTKNEEKNGDCKQNEVSHTSYNILKFKNGKYQ</sequence>
<organism evidence="1 2">
    <name type="scientific">Chryseobacterium endalhagicum</name>
    <dbReference type="NCBI Taxonomy" id="2797638"/>
    <lineage>
        <taxon>Bacteria</taxon>
        <taxon>Pseudomonadati</taxon>
        <taxon>Bacteroidota</taxon>
        <taxon>Flavobacteriia</taxon>
        <taxon>Flavobacteriales</taxon>
        <taxon>Weeksellaceae</taxon>
        <taxon>Chryseobacterium group</taxon>
        <taxon>Chryseobacterium</taxon>
    </lineage>
</organism>
<comment type="caution">
    <text evidence="1">The sequence shown here is derived from an EMBL/GenBank/DDBJ whole genome shotgun (WGS) entry which is preliminary data.</text>
</comment>
<dbReference type="EMBL" id="JAELVM010000003">
    <property type="protein sequence ID" value="MBL1223003.1"/>
    <property type="molecule type" value="Genomic_DNA"/>
</dbReference>
<proteinExistence type="predicted"/>
<dbReference type="Proteomes" id="UP000661696">
    <property type="component" value="Unassembled WGS sequence"/>
</dbReference>
<gene>
    <name evidence="1" type="ORF">JET18_19270</name>
</gene>
<dbReference type="RefSeq" id="WP_202093842.1">
    <property type="nucleotide sequence ID" value="NZ_JAELVM010000003.1"/>
</dbReference>
<accession>A0ABS1QM81</accession>
<evidence type="ECO:0000313" key="1">
    <source>
        <dbReference type="EMBL" id="MBL1223003.1"/>
    </source>
</evidence>
<name>A0ABS1QM81_9FLAO</name>
<reference evidence="1 2" key="1">
    <citation type="submission" date="2020-12" db="EMBL/GenBank/DDBJ databases">
        <title>Chryseobacterium endoalhailicus sp. nov., isolated from seed of leguminous plant.</title>
        <authorList>
            <person name="Zhang X."/>
        </authorList>
    </citation>
    <scope>NUCLEOTIDE SEQUENCE [LARGE SCALE GENOMIC DNA]</scope>
    <source>
        <strain evidence="1 2">L7</strain>
    </source>
</reference>
<evidence type="ECO:0000313" key="2">
    <source>
        <dbReference type="Proteomes" id="UP000661696"/>
    </source>
</evidence>
<protein>
    <submittedName>
        <fullName evidence="1">Uncharacterized protein</fullName>
    </submittedName>
</protein>
<keyword evidence="2" id="KW-1185">Reference proteome</keyword>